<proteinExistence type="predicted"/>
<gene>
    <name evidence="2" type="ORF">KI688_001960</name>
</gene>
<sequence length="121" mass="13456">MSTSSVDLDMDDTDDAVALVREPPTRMSFPSYSGLLKPRITGRWQPKAACLWCSNDITSNPTPTCADGFAKLRTEFDLNKARIAIDESRIAINKVRIGFNKPSNASDETKRSFRKDDADVN</sequence>
<dbReference type="Proteomes" id="UP000707451">
    <property type="component" value="Unassembled WGS sequence"/>
</dbReference>
<accession>A0A9P7XTY0</accession>
<evidence type="ECO:0000313" key="3">
    <source>
        <dbReference type="Proteomes" id="UP000707451"/>
    </source>
</evidence>
<dbReference type="AlphaFoldDB" id="A0A9P7XTY0"/>
<dbReference type="OrthoDB" id="10499018at2759"/>
<feature type="region of interest" description="Disordered" evidence="1">
    <location>
        <begin position="100"/>
        <end position="121"/>
    </location>
</feature>
<organism evidence="2 3">
    <name type="scientific">Linnemannia hyalina</name>
    <dbReference type="NCBI Taxonomy" id="64524"/>
    <lineage>
        <taxon>Eukaryota</taxon>
        <taxon>Fungi</taxon>
        <taxon>Fungi incertae sedis</taxon>
        <taxon>Mucoromycota</taxon>
        <taxon>Mortierellomycotina</taxon>
        <taxon>Mortierellomycetes</taxon>
        <taxon>Mortierellales</taxon>
        <taxon>Mortierellaceae</taxon>
        <taxon>Linnemannia</taxon>
    </lineage>
</organism>
<evidence type="ECO:0000256" key="1">
    <source>
        <dbReference type="SAM" id="MobiDB-lite"/>
    </source>
</evidence>
<feature type="compositionally biased region" description="Basic and acidic residues" evidence="1">
    <location>
        <begin position="107"/>
        <end position="121"/>
    </location>
</feature>
<evidence type="ECO:0000313" key="2">
    <source>
        <dbReference type="EMBL" id="KAG9065671.1"/>
    </source>
</evidence>
<reference evidence="2" key="1">
    <citation type="submission" date="2021-06" db="EMBL/GenBank/DDBJ databases">
        <title>Genome Sequence of Mortierella hyaline Strain SCG-10, a Cold-Adapted, Nitrate-Reducing Fungus Isolated from Soil in Minnesota, USA.</title>
        <authorList>
            <person name="Aldossari N."/>
        </authorList>
    </citation>
    <scope>NUCLEOTIDE SEQUENCE</scope>
    <source>
        <strain evidence="2">SCG-10</strain>
    </source>
</reference>
<name>A0A9P7XTY0_9FUNG</name>
<protein>
    <submittedName>
        <fullName evidence="2">Uncharacterized protein</fullName>
    </submittedName>
</protein>
<keyword evidence="3" id="KW-1185">Reference proteome</keyword>
<dbReference type="EMBL" id="JAHRHY010000011">
    <property type="protein sequence ID" value="KAG9065671.1"/>
    <property type="molecule type" value="Genomic_DNA"/>
</dbReference>
<comment type="caution">
    <text evidence="2">The sequence shown here is derived from an EMBL/GenBank/DDBJ whole genome shotgun (WGS) entry which is preliminary data.</text>
</comment>